<feature type="transmembrane region" description="Helical" evidence="5">
    <location>
        <begin position="6"/>
        <end position="22"/>
    </location>
</feature>
<keyword evidence="2 5" id="KW-0812">Transmembrane</keyword>
<dbReference type="InterPro" id="IPR009908">
    <property type="entry name" value="Methylamine_util_MauE"/>
</dbReference>
<keyword evidence="4 5" id="KW-0472">Membrane</keyword>
<evidence type="ECO:0000256" key="5">
    <source>
        <dbReference type="SAM" id="Phobius"/>
    </source>
</evidence>
<feature type="transmembrane region" description="Helical" evidence="5">
    <location>
        <begin position="43"/>
        <end position="63"/>
    </location>
</feature>
<dbReference type="Proteomes" id="UP001597417">
    <property type="component" value="Unassembled WGS sequence"/>
</dbReference>
<accession>A0ABW5FR16</accession>
<evidence type="ECO:0000256" key="4">
    <source>
        <dbReference type="ARBA" id="ARBA00023136"/>
    </source>
</evidence>
<evidence type="ECO:0000256" key="2">
    <source>
        <dbReference type="ARBA" id="ARBA00022692"/>
    </source>
</evidence>
<sequence>MQYGAMGLRGLFVVVFLVSSWSKAANPRAFTDSIRAMRLLPPGVVPAVAGVVMAAETAVWLLLITPLAVAGFALAAVMLAAFTVAIVLALARGAAAPCRCFGTSSAPLEGRHVVRNVVLLGLAGLGVVFTLMATDSLGPAGLVVAAGGGAVPGVLVATLDDLVELFQPVNLSSNHKEMHR</sequence>
<reference evidence="8" key="1">
    <citation type="journal article" date="2019" name="Int. J. Syst. Evol. Microbiol.">
        <title>The Global Catalogue of Microorganisms (GCM) 10K type strain sequencing project: providing services to taxonomists for standard genome sequencing and annotation.</title>
        <authorList>
            <consortium name="The Broad Institute Genomics Platform"/>
            <consortium name="The Broad Institute Genome Sequencing Center for Infectious Disease"/>
            <person name="Wu L."/>
            <person name="Ma J."/>
        </authorList>
    </citation>
    <scope>NUCLEOTIDE SEQUENCE [LARGE SCALE GENOMIC DNA]</scope>
    <source>
        <strain evidence="8">CGMCC 4.7645</strain>
    </source>
</reference>
<protein>
    <submittedName>
        <fullName evidence="7">MauE/DoxX family redox-associated membrane protein</fullName>
    </submittedName>
</protein>
<organism evidence="7 8">
    <name type="scientific">Amycolatopsis pigmentata</name>
    <dbReference type="NCBI Taxonomy" id="450801"/>
    <lineage>
        <taxon>Bacteria</taxon>
        <taxon>Bacillati</taxon>
        <taxon>Actinomycetota</taxon>
        <taxon>Actinomycetes</taxon>
        <taxon>Pseudonocardiales</taxon>
        <taxon>Pseudonocardiaceae</taxon>
        <taxon>Amycolatopsis</taxon>
    </lineage>
</organism>
<evidence type="ECO:0000256" key="3">
    <source>
        <dbReference type="ARBA" id="ARBA00022989"/>
    </source>
</evidence>
<proteinExistence type="predicted"/>
<feature type="domain" description="Methylamine utilisation protein MauE" evidence="6">
    <location>
        <begin position="2"/>
        <end position="128"/>
    </location>
</feature>
<keyword evidence="8" id="KW-1185">Reference proteome</keyword>
<gene>
    <name evidence="7" type="ORF">ACFSXZ_13215</name>
</gene>
<name>A0ABW5FR16_9PSEU</name>
<comment type="caution">
    <text evidence="7">The sequence shown here is derived from an EMBL/GenBank/DDBJ whole genome shotgun (WGS) entry which is preliminary data.</text>
</comment>
<dbReference type="Pfam" id="PF07291">
    <property type="entry name" value="MauE"/>
    <property type="match status" value="1"/>
</dbReference>
<evidence type="ECO:0000256" key="1">
    <source>
        <dbReference type="ARBA" id="ARBA00004141"/>
    </source>
</evidence>
<dbReference type="RefSeq" id="WP_378264910.1">
    <property type="nucleotide sequence ID" value="NZ_JBHUKR010000007.1"/>
</dbReference>
<evidence type="ECO:0000313" key="7">
    <source>
        <dbReference type="EMBL" id="MFD2417283.1"/>
    </source>
</evidence>
<comment type="subcellular location">
    <subcellularLocation>
        <location evidence="1">Membrane</location>
        <topology evidence="1">Multi-pass membrane protein</topology>
    </subcellularLocation>
</comment>
<dbReference type="EMBL" id="JBHUKR010000007">
    <property type="protein sequence ID" value="MFD2417283.1"/>
    <property type="molecule type" value="Genomic_DNA"/>
</dbReference>
<evidence type="ECO:0000313" key="8">
    <source>
        <dbReference type="Proteomes" id="UP001597417"/>
    </source>
</evidence>
<keyword evidence="3 5" id="KW-1133">Transmembrane helix</keyword>
<feature type="transmembrane region" description="Helical" evidence="5">
    <location>
        <begin position="69"/>
        <end position="91"/>
    </location>
</feature>
<feature type="transmembrane region" description="Helical" evidence="5">
    <location>
        <begin position="112"/>
        <end position="134"/>
    </location>
</feature>
<evidence type="ECO:0000259" key="6">
    <source>
        <dbReference type="Pfam" id="PF07291"/>
    </source>
</evidence>